<dbReference type="KEGG" id="rhy:RD110_23340"/>
<organism evidence="2 3">
    <name type="scientific">Rhodoferax koreensis</name>
    <dbReference type="NCBI Taxonomy" id="1842727"/>
    <lineage>
        <taxon>Bacteria</taxon>
        <taxon>Pseudomonadati</taxon>
        <taxon>Pseudomonadota</taxon>
        <taxon>Betaproteobacteria</taxon>
        <taxon>Burkholderiales</taxon>
        <taxon>Comamonadaceae</taxon>
        <taxon>Rhodoferax</taxon>
    </lineage>
</organism>
<accession>A0A1P8K188</accession>
<dbReference type="Pfam" id="PF09849">
    <property type="entry name" value="DUF2076"/>
    <property type="match status" value="1"/>
</dbReference>
<proteinExistence type="predicted"/>
<gene>
    <name evidence="2" type="ORF">RD110_23340</name>
</gene>
<feature type="compositionally biased region" description="Pro residues" evidence="1">
    <location>
        <begin position="94"/>
        <end position="106"/>
    </location>
</feature>
<reference evidence="2 3" key="1">
    <citation type="submission" date="2017-01" db="EMBL/GenBank/DDBJ databases">
        <authorList>
            <person name="Mah S.A."/>
            <person name="Swanson W.J."/>
            <person name="Moy G.W."/>
            <person name="Vacquier V.D."/>
        </authorList>
    </citation>
    <scope>NUCLEOTIDE SEQUENCE [LARGE SCALE GENOMIC DNA]</scope>
    <source>
        <strain evidence="2 3">DCY110</strain>
    </source>
</reference>
<feature type="compositionally biased region" description="Pro residues" evidence="1">
    <location>
        <begin position="113"/>
        <end position="125"/>
    </location>
</feature>
<keyword evidence="3" id="KW-1185">Reference proteome</keyword>
<dbReference type="Proteomes" id="UP000186609">
    <property type="component" value="Chromosome"/>
</dbReference>
<evidence type="ECO:0008006" key="4">
    <source>
        <dbReference type="Google" id="ProtNLM"/>
    </source>
</evidence>
<evidence type="ECO:0000313" key="2">
    <source>
        <dbReference type="EMBL" id="APW39772.1"/>
    </source>
</evidence>
<feature type="region of interest" description="Disordered" evidence="1">
    <location>
        <begin position="223"/>
        <end position="242"/>
    </location>
</feature>
<dbReference type="RefSeq" id="WP_076202412.1">
    <property type="nucleotide sequence ID" value="NZ_CP019236.1"/>
</dbReference>
<evidence type="ECO:0000313" key="3">
    <source>
        <dbReference type="Proteomes" id="UP000186609"/>
    </source>
</evidence>
<feature type="region of interest" description="Disordered" evidence="1">
    <location>
        <begin position="77"/>
        <end position="126"/>
    </location>
</feature>
<dbReference type="AlphaFoldDB" id="A0A1P8K188"/>
<dbReference type="InterPro" id="IPR018648">
    <property type="entry name" value="DUF2076"/>
</dbReference>
<dbReference type="OrthoDB" id="5998831at2"/>
<dbReference type="EMBL" id="CP019236">
    <property type="protein sequence ID" value="APW39772.1"/>
    <property type="molecule type" value="Genomic_DNA"/>
</dbReference>
<name>A0A1P8K188_9BURK</name>
<dbReference type="STRING" id="1842727.RD110_23340"/>
<evidence type="ECO:0000256" key="1">
    <source>
        <dbReference type="SAM" id="MobiDB-lite"/>
    </source>
</evidence>
<sequence>MNTSEREQLAQFLQQLVQAQAGAKDAEAQSLISRAMAQQPDAAYLLVQRALLQDGAIKVANERIAALQEELNQMKQPARSGGGFLDAIGWGRSPAPPSTPVAPPSPQASVQPPQAPPSYYAPPPAAAAAPAAAPGFQAPSFLTSMATTAAGVAAGAFLFQGIGHLMGGGHQNAGASAFGLSGPQAFDGLGNAPQTEVINNYFDTPPSADSRLGVDTSDRFLDASSSGDGFDGVDLDPNNDWT</sequence>
<protein>
    <recommendedName>
        <fullName evidence="4">ABC transporter substrate-binding protein</fullName>
    </recommendedName>
</protein>